<evidence type="ECO:0000313" key="7">
    <source>
        <dbReference type="EMBL" id="KAF2144070.1"/>
    </source>
</evidence>
<evidence type="ECO:0000256" key="5">
    <source>
        <dbReference type="ARBA" id="ARBA00038013"/>
    </source>
</evidence>
<feature type="transmembrane region" description="Helical" evidence="6">
    <location>
        <begin position="149"/>
        <end position="167"/>
    </location>
</feature>
<name>A0A6A6BIV9_9PEZI</name>
<dbReference type="GeneID" id="54300507"/>
<comment type="similarity">
    <text evidence="5">Belongs to the ATG33 family.</text>
</comment>
<gene>
    <name evidence="7" type="ORF">K452DRAFT_306702</name>
</gene>
<feature type="transmembrane region" description="Helical" evidence="6">
    <location>
        <begin position="7"/>
        <end position="24"/>
    </location>
</feature>
<dbReference type="InterPro" id="IPR051668">
    <property type="entry name" value="ATG33"/>
</dbReference>
<keyword evidence="3 6" id="KW-1133">Transmembrane helix</keyword>
<dbReference type="GO" id="GO:0016236">
    <property type="term" value="P:macroautophagy"/>
    <property type="evidence" value="ECO:0007669"/>
    <property type="project" value="TreeGrafter"/>
</dbReference>
<evidence type="ECO:0000256" key="2">
    <source>
        <dbReference type="ARBA" id="ARBA00022692"/>
    </source>
</evidence>
<dbReference type="OrthoDB" id="5336366at2759"/>
<accession>A0A6A6BIV9</accession>
<dbReference type="Proteomes" id="UP000799438">
    <property type="component" value="Unassembled WGS sequence"/>
</dbReference>
<evidence type="ECO:0000256" key="4">
    <source>
        <dbReference type="ARBA" id="ARBA00023136"/>
    </source>
</evidence>
<feature type="transmembrane region" description="Helical" evidence="6">
    <location>
        <begin position="30"/>
        <end position="48"/>
    </location>
</feature>
<comment type="subcellular location">
    <subcellularLocation>
        <location evidence="1">Membrane</location>
        <topology evidence="1">Multi-pass membrane protein</topology>
    </subcellularLocation>
</comment>
<dbReference type="PANTHER" id="PTHR37278:SF1">
    <property type="entry name" value="AUTOPHAGY-RELATED PROTEIN 33-RELATED"/>
    <property type="match status" value="1"/>
</dbReference>
<dbReference type="AlphaFoldDB" id="A0A6A6BIV9"/>
<protein>
    <recommendedName>
        <fullName evidence="9">Autophagy-related protein 33</fullName>
    </recommendedName>
</protein>
<proteinExistence type="inferred from homology"/>
<evidence type="ECO:0000313" key="8">
    <source>
        <dbReference type="Proteomes" id="UP000799438"/>
    </source>
</evidence>
<evidence type="ECO:0000256" key="6">
    <source>
        <dbReference type="SAM" id="Phobius"/>
    </source>
</evidence>
<dbReference type="PANTHER" id="PTHR37278">
    <property type="entry name" value="AUTOPHAGY-RELATED PROTEIN 33-RELATED"/>
    <property type="match status" value="1"/>
</dbReference>
<evidence type="ECO:0000256" key="1">
    <source>
        <dbReference type="ARBA" id="ARBA00004141"/>
    </source>
</evidence>
<keyword evidence="4 6" id="KW-0472">Membrane</keyword>
<dbReference type="GO" id="GO:0005741">
    <property type="term" value="C:mitochondrial outer membrane"/>
    <property type="evidence" value="ECO:0007669"/>
    <property type="project" value="TreeGrafter"/>
</dbReference>
<sequence length="170" mass="17721">MAPTIAVCKFVGTISLGLLTGVSYTLSATALPSLLGLPTAANAYTAFLSLQTSAKRNLRLLTATTITSLSLAFVLSPSRARHPYLLWASLVAAAGGAVDYALRHDEDALIEEATNGGGEKSWVDVEKGEDVNGEMVRSAMEKFTRAESVRAAISGLAFTMGVVGIWGDGA</sequence>
<evidence type="ECO:0008006" key="9">
    <source>
        <dbReference type="Google" id="ProtNLM"/>
    </source>
</evidence>
<dbReference type="GO" id="GO:0000422">
    <property type="term" value="P:autophagy of mitochondrion"/>
    <property type="evidence" value="ECO:0007669"/>
    <property type="project" value="TreeGrafter"/>
</dbReference>
<keyword evidence="8" id="KW-1185">Reference proteome</keyword>
<reference evidence="7" key="1">
    <citation type="journal article" date="2020" name="Stud. Mycol.">
        <title>101 Dothideomycetes genomes: a test case for predicting lifestyles and emergence of pathogens.</title>
        <authorList>
            <person name="Haridas S."/>
            <person name="Albert R."/>
            <person name="Binder M."/>
            <person name="Bloem J."/>
            <person name="Labutti K."/>
            <person name="Salamov A."/>
            <person name="Andreopoulos B."/>
            <person name="Baker S."/>
            <person name="Barry K."/>
            <person name="Bills G."/>
            <person name="Bluhm B."/>
            <person name="Cannon C."/>
            <person name="Castanera R."/>
            <person name="Culley D."/>
            <person name="Daum C."/>
            <person name="Ezra D."/>
            <person name="Gonzalez J."/>
            <person name="Henrissat B."/>
            <person name="Kuo A."/>
            <person name="Liang C."/>
            <person name="Lipzen A."/>
            <person name="Lutzoni F."/>
            <person name="Magnuson J."/>
            <person name="Mondo S."/>
            <person name="Nolan M."/>
            <person name="Ohm R."/>
            <person name="Pangilinan J."/>
            <person name="Park H.-J."/>
            <person name="Ramirez L."/>
            <person name="Alfaro M."/>
            <person name="Sun H."/>
            <person name="Tritt A."/>
            <person name="Yoshinaga Y."/>
            <person name="Zwiers L.-H."/>
            <person name="Turgeon B."/>
            <person name="Goodwin S."/>
            <person name="Spatafora J."/>
            <person name="Crous P."/>
            <person name="Grigoriev I."/>
        </authorList>
    </citation>
    <scope>NUCLEOTIDE SEQUENCE</scope>
    <source>
        <strain evidence="7">CBS 121167</strain>
    </source>
</reference>
<evidence type="ECO:0000256" key="3">
    <source>
        <dbReference type="ARBA" id="ARBA00022989"/>
    </source>
</evidence>
<keyword evidence="2 6" id="KW-0812">Transmembrane</keyword>
<dbReference type="RefSeq" id="XP_033399782.1">
    <property type="nucleotide sequence ID" value="XM_033543010.1"/>
</dbReference>
<dbReference type="EMBL" id="ML995480">
    <property type="protein sequence ID" value="KAF2144070.1"/>
    <property type="molecule type" value="Genomic_DNA"/>
</dbReference>
<organism evidence="7 8">
    <name type="scientific">Aplosporella prunicola CBS 121167</name>
    <dbReference type="NCBI Taxonomy" id="1176127"/>
    <lineage>
        <taxon>Eukaryota</taxon>
        <taxon>Fungi</taxon>
        <taxon>Dikarya</taxon>
        <taxon>Ascomycota</taxon>
        <taxon>Pezizomycotina</taxon>
        <taxon>Dothideomycetes</taxon>
        <taxon>Dothideomycetes incertae sedis</taxon>
        <taxon>Botryosphaeriales</taxon>
        <taxon>Aplosporellaceae</taxon>
        <taxon>Aplosporella</taxon>
    </lineage>
</organism>